<dbReference type="GO" id="GO:0046983">
    <property type="term" value="F:protein dimerization activity"/>
    <property type="evidence" value="ECO:0007669"/>
    <property type="project" value="InterPro"/>
</dbReference>
<dbReference type="InterPro" id="IPR036890">
    <property type="entry name" value="HATPase_C_sf"/>
</dbReference>
<dbReference type="EC" id="2.7.13.3" evidence="4"/>
<feature type="transmembrane region" description="Helical" evidence="15">
    <location>
        <begin position="196"/>
        <end position="222"/>
    </location>
</feature>
<comment type="caution">
    <text evidence="17">The sequence shown here is derived from an EMBL/GenBank/DDBJ whole genome shotgun (WGS) entry which is preliminary data.</text>
</comment>
<feature type="transmembrane region" description="Helical" evidence="15">
    <location>
        <begin position="22"/>
        <end position="41"/>
    </location>
</feature>
<dbReference type="EMBL" id="PTJD01000016">
    <property type="protein sequence ID" value="PPK92188.1"/>
    <property type="molecule type" value="Genomic_DNA"/>
</dbReference>
<evidence type="ECO:0000256" key="13">
    <source>
        <dbReference type="ARBA" id="ARBA00024827"/>
    </source>
</evidence>
<keyword evidence="6" id="KW-0479">Metal-binding</keyword>
<evidence type="ECO:0000256" key="12">
    <source>
        <dbReference type="ARBA" id="ARBA00023014"/>
    </source>
</evidence>
<accession>A0A2S6ID91</accession>
<feature type="transmembrane region" description="Helical" evidence="15">
    <location>
        <begin position="56"/>
        <end position="74"/>
    </location>
</feature>
<feature type="transmembrane region" description="Helical" evidence="15">
    <location>
        <begin position="114"/>
        <end position="141"/>
    </location>
</feature>
<evidence type="ECO:0000256" key="10">
    <source>
        <dbReference type="ARBA" id="ARBA00023004"/>
    </source>
</evidence>
<dbReference type="Pfam" id="PF02518">
    <property type="entry name" value="HATPase_c"/>
    <property type="match status" value="1"/>
</dbReference>
<feature type="transmembrane region" description="Helical" evidence="15">
    <location>
        <begin position="289"/>
        <end position="309"/>
    </location>
</feature>
<dbReference type="CDD" id="cd16917">
    <property type="entry name" value="HATPase_UhpB-NarQ-NarX-like"/>
    <property type="match status" value="1"/>
</dbReference>
<dbReference type="SMART" id="SM00387">
    <property type="entry name" value="HATPase_c"/>
    <property type="match status" value="1"/>
</dbReference>
<evidence type="ECO:0000256" key="14">
    <source>
        <dbReference type="ARBA" id="ARBA00030800"/>
    </source>
</evidence>
<dbReference type="PRINTS" id="PR00344">
    <property type="entry name" value="BCTRLSENSOR"/>
</dbReference>
<evidence type="ECO:0000256" key="6">
    <source>
        <dbReference type="ARBA" id="ARBA00022485"/>
    </source>
</evidence>
<reference evidence="17 18" key="1">
    <citation type="submission" date="2018-02" db="EMBL/GenBank/DDBJ databases">
        <title>Genomic Encyclopedia of Archaeal and Bacterial Type Strains, Phase II (KMG-II): from individual species to whole genera.</title>
        <authorList>
            <person name="Goeker M."/>
        </authorList>
    </citation>
    <scope>NUCLEOTIDE SEQUENCE [LARGE SCALE GENOMIC DNA]</scope>
    <source>
        <strain evidence="17 18">DSM 22857</strain>
    </source>
</reference>
<dbReference type="AlphaFoldDB" id="A0A2S6ID91"/>
<dbReference type="InterPro" id="IPR003594">
    <property type="entry name" value="HATPase_dom"/>
</dbReference>
<evidence type="ECO:0000256" key="8">
    <source>
        <dbReference type="ARBA" id="ARBA00022679"/>
    </source>
</evidence>
<dbReference type="PANTHER" id="PTHR24421">
    <property type="entry name" value="NITRATE/NITRITE SENSOR PROTEIN NARX-RELATED"/>
    <property type="match status" value="1"/>
</dbReference>
<evidence type="ECO:0000256" key="11">
    <source>
        <dbReference type="ARBA" id="ARBA00023012"/>
    </source>
</evidence>
<dbReference type="PANTHER" id="PTHR24421:SF58">
    <property type="entry name" value="SIGNAL TRANSDUCTION HISTIDINE-PROTEIN KINASE_PHOSPHATASE UHPB"/>
    <property type="match status" value="1"/>
</dbReference>
<dbReference type="GO" id="GO:0000155">
    <property type="term" value="F:phosphorelay sensor kinase activity"/>
    <property type="evidence" value="ECO:0007669"/>
    <property type="project" value="InterPro"/>
</dbReference>
<feature type="transmembrane region" description="Helical" evidence="15">
    <location>
        <begin position="260"/>
        <end position="277"/>
    </location>
</feature>
<dbReference type="RefSeq" id="WP_104435102.1">
    <property type="nucleotide sequence ID" value="NZ_PTJD01000016.1"/>
</dbReference>
<evidence type="ECO:0000256" key="9">
    <source>
        <dbReference type="ARBA" id="ARBA00022777"/>
    </source>
</evidence>
<keyword evidence="8" id="KW-0808">Transferase</keyword>
<dbReference type="Gene3D" id="1.20.5.1930">
    <property type="match status" value="1"/>
</dbReference>
<comment type="catalytic activity">
    <reaction evidence="1">
        <text>ATP + protein L-histidine = ADP + protein N-phospho-L-histidine.</text>
        <dbReference type="EC" id="2.7.13.3"/>
    </reaction>
</comment>
<evidence type="ECO:0000313" key="17">
    <source>
        <dbReference type="EMBL" id="PPK92188.1"/>
    </source>
</evidence>
<evidence type="ECO:0000256" key="4">
    <source>
        <dbReference type="ARBA" id="ARBA00012438"/>
    </source>
</evidence>
<dbReference type="InterPro" id="IPR050482">
    <property type="entry name" value="Sensor_HK_TwoCompSys"/>
</dbReference>
<keyword evidence="7" id="KW-0963">Cytoplasm</keyword>
<keyword evidence="10" id="KW-0408">Iron</keyword>
<keyword evidence="11" id="KW-0902">Two-component regulatory system</keyword>
<dbReference type="Gene3D" id="3.30.565.10">
    <property type="entry name" value="Histidine kinase-like ATPase, C-terminal domain"/>
    <property type="match status" value="1"/>
</dbReference>
<dbReference type="InterPro" id="IPR011712">
    <property type="entry name" value="Sig_transdc_His_kin_sub3_dim/P"/>
</dbReference>
<evidence type="ECO:0000259" key="16">
    <source>
        <dbReference type="SMART" id="SM00387"/>
    </source>
</evidence>
<dbReference type="GO" id="GO:0016020">
    <property type="term" value="C:membrane"/>
    <property type="evidence" value="ECO:0007669"/>
    <property type="project" value="InterPro"/>
</dbReference>
<proteinExistence type="predicted"/>
<feature type="transmembrane region" description="Helical" evidence="15">
    <location>
        <begin position="234"/>
        <end position="254"/>
    </location>
</feature>
<evidence type="ECO:0000256" key="5">
    <source>
        <dbReference type="ARBA" id="ARBA00017322"/>
    </source>
</evidence>
<dbReference type="GO" id="GO:0005737">
    <property type="term" value="C:cytoplasm"/>
    <property type="evidence" value="ECO:0007669"/>
    <property type="project" value="UniProtKB-SubCell"/>
</dbReference>
<dbReference type="SUPFAM" id="SSF55874">
    <property type="entry name" value="ATPase domain of HSP90 chaperone/DNA topoisomerase II/histidine kinase"/>
    <property type="match status" value="1"/>
</dbReference>
<keyword evidence="6" id="KW-0004">4Fe-4S</keyword>
<sequence>MTVDAGDHDALRSARPSTPARAAGAALAVLAVAQVLLAQVLDARGSGTTSWAANELNSSLVAVGFAAAGSLVTWHGPRNVLGWLLLAVANLQSVTVLGEQWLSQELAQGPPGPLVLIAVWITANAWWLGFLLLVGPVPLLFPTGRLPSPRWRPVAALAAVAGGVAVLLGVGSGALVVDSFPQVPHSAPLGGLPEAILTGVVVTGLLTVVACGTAALVARLIGLRTCGGAQRRRMAWPLLAYLGLVLLPLVLPFWWVAPVVYLAFPLALGVAVVRYGLFDGDRLVSRALVHAVLSAAVLTALGLGAAAIGGGLAGAPVQTALAAVVIALGIAPLHRLTQRVVDRLVYGDGSDRQQVLRSLGAHLTRLPDDEEPLGSMAQLLARSLRVPRVEVDLDGSGAGEPGSASPGASPRVLSVPLQWGGEHLGHLRIHLPPRRRRLDPVDEHLLADLLPLITVAVRTSGLLGQAQRARQDLVRAVEEERRRLHRDLHDGIGPSLAGISLGLSAAAGGARRGRAPDPVALERLDAQVLTCLGDVKNLVSGLRPAVLDGLGLPGALREHAETLTASSGTRFVVHAELPTSGREVPAAVELAAYRAAMEAMTNVATHAAATTCDVEVRVRAGAMELTVCDDGVGLHGSCPEPVAAGAAGTGTGLASIAERARELGGTSTVASDHAGTRVHLRLPLAEPDPAGVPG</sequence>
<keyword evidence="15" id="KW-0812">Transmembrane</keyword>
<evidence type="ECO:0000256" key="1">
    <source>
        <dbReference type="ARBA" id="ARBA00000085"/>
    </source>
</evidence>
<dbReference type="SUPFAM" id="SSF55781">
    <property type="entry name" value="GAF domain-like"/>
    <property type="match status" value="1"/>
</dbReference>
<evidence type="ECO:0000313" key="18">
    <source>
        <dbReference type="Proteomes" id="UP000239485"/>
    </source>
</evidence>
<dbReference type="Proteomes" id="UP000239485">
    <property type="component" value="Unassembled WGS sequence"/>
</dbReference>
<evidence type="ECO:0000256" key="3">
    <source>
        <dbReference type="ARBA" id="ARBA00004496"/>
    </source>
</evidence>
<organism evidence="17 18">
    <name type="scientific">Kineococcus xinjiangensis</name>
    <dbReference type="NCBI Taxonomy" id="512762"/>
    <lineage>
        <taxon>Bacteria</taxon>
        <taxon>Bacillati</taxon>
        <taxon>Actinomycetota</taxon>
        <taxon>Actinomycetes</taxon>
        <taxon>Kineosporiales</taxon>
        <taxon>Kineosporiaceae</taxon>
        <taxon>Kineococcus</taxon>
    </lineage>
</organism>
<keyword evidence="12" id="KW-0411">Iron-sulfur</keyword>
<dbReference type="InterPro" id="IPR004358">
    <property type="entry name" value="Sig_transdc_His_kin-like_C"/>
</dbReference>
<evidence type="ECO:0000256" key="7">
    <source>
        <dbReference type="ARBA" id="ARBA00022490"/>
    </source>
</evidence>
<comment type="cofactor">
    <cofactor evidence="2">
        <name>[4Fe-4S] cluster</name>
        <dbReference type="ChEBI" id="CHEBI:49883"/>
    </cofactor>
</comment>
<feature type="transmembrane region" description="Helical" evidence="15">
    <location>
        <begin position="153"/>
        <end position="176"/>
    </location>
</feature>
<feature type="transmembrane region" description="Helical" evidence="15">
    <location>
        <begin position="81"/>
        <end position="102"/>
    </location>
</feature>
<gene>
    <name evidence="17" type="ORF">CLV92_11650</name>
</gene>
<comment type="subcellular location">
    <subcellularLocation>
        <location evidence="3">Cytoplasm</location>
    </subcellularLocation>
</comment>
<dbReference type="OrthoDB" id="227596at2"/>
<keyword evidence="15" id="KW-0472">Membrane</keyword>
<keyword evidence="9 17" id="KW-0418">Kinase</keyword>
<evidence type="ECO:0000256" key="2">
    <source>
        <dbReference type="ARBA" id="ARBA00001966"/>
    </source>
</evidence>
<evidence type="ECO:0000256" key="15">
    <source>
        <dbReference type="SAM" id="Phobius"/>
    </source>
</evidence>
<name>A0A2S6ID91_9ACTN</name>
<comment type="function">
    <text evidence="13">Member of the two-component regulatory system NreB/NreC involved in the control of dissimilatory nitrate/nitrite reduction in response to oxygen. NreB functions as a direct oxygen sensor histidine kinase which is autophosphorylated, in the absence of oxygen, probably at the conserved histidine residue, and transfers its phosphate group probably to a conserved aspartate residue of NreC. NreB/NreC activates the expression of the nitrate (narGHJI) and nitrite (nir) reductase operons, as well as the putative nitrate transporter gene narT.</text>
</comment>
<protein>
    <recommendedName>
        <fullName evidence="5">Oxygen sensor histidine kinase NreB</fullName>
        <ecNumber evidence="4">2.7.13.3</ecNumber>
    </recommendedName>
    <alternativeName>
        <fullName evidence="14">Nitrogen regulation protein B</fullName>
    </alternativeName>
</protein>
<keyword evidence="18" id="KW-1185">Reference proteome</keyword>
<dbReference type="GO" id="GO:0051539">
    <property type="term" value="F:4 iron, 4 sulfur cluster binding"/>
    <property type="evidence" value="ECO:0007669"/>
    <property type="project" value="UniProtKB-KW"/>
</dbReference>
<feature type="domain" description="Histidine kinase/HSP90-like ATPase" evidence="16">
    <location>
        <begin position="587"/>
        <end position="686"/>
    </location>
</feature>
<dbReference type="Pfam" id="PF07730">
    <property type="entry name" value="HisKA_3"/>
    <property type="match status" value="1"/>
</dbReference>
<keyword evidence="15" id="KW-1133">Transmembrane helix</keyword>